<gene>
    <name evidence="9" type="ORF">ENO47_02270</name>
</gene>
<dbReference type="PANTHER" id="PTHR30625">
    <property type="entry name" value="PROTEIN TOLQ"/>
    <property type="match status" value="1"/>
</dbReference>
<keyword evidence="4 7" id="KW-1133">Transmembrane helix</keyword>
<evidence type="ECO:0000256" key="6">
    <source>
        <dbReference type="RuleBase" id="RU004057"/>
    </source>
</evidence>
<dbReference type="GO" id="GO:0017038">
    <property type="term" value="P:protein import"/>
    <property type="evidence" value="ECO:0007669"/>
    <property type="project" value="TreeGrafter"/>
</dbReference>
<evidence type="ECO:0000256" key="4">
    <source>
        <dbReference type="ARBA" id="ARBA00022989"/>
    </source>
</evidence>
<dbReference type="Pfam" id="PF01618">
    <property type="entry name" value="MotA_ExbB"/>
    <property type="match status" value="1"/>
</dbReference>
<evidence type="ECO:0000256" key="7">
    <source>
        <dbReference type="SAM" id="Phobius"/>
    </source>
</evidence>
<keyword evidence="6" id="KW-0813">Transport</keyword>
<proteinExistence type="inferred from homology"/>
<dbReference type="AlphaFoldDB" id="A0A7C2ZJP3"/>
<comment type="similarity">
    <text evidence="6">Belongs to the exbB/tolQ family.</text>
</comment>
<evidence type="ECO:0000256" key="2">
    <source>
        <dbReference type="ARBA" id="ARBA00022475"/>
    </source>
</evidence>
<dbReference type="GO" id="GO:0005886">
    <property type="term" value="C:plasma membrane"/>
    <property type="evidence" value="ECO:0007669"/>
    <property type="project" value="UniProtKB-SubCell"/>
</dbReference>
<dbReference type="InterPro" id="IPR002898">
    <property type="entry name" value="MotA_ExbB_proton_chnl"/>
</dbReference>
<feature type="transmembrane region" description="Helical" evidence="7">
    <location>
        <begin position="100"/>
        <end position="119"/>
    </location>
</feature>
<feature type="transmembrane region" description="Helical" evidence="7">
    <location>
        <begin position="12"/>
        <end position="32"/>
    </location>
</feature>
<dbReference type="PANTHER" id="PTHR30625:SF11">
    <property type="entry name" value="MOTA_TOLQ_EXBB PROTON CHANNEL DOMAIN-CONTAINING PROTEIN"/>
    <property type="match status" value="1"/>
</dbReference>
<name>A0A7C2ZJP3_9AQUI</name>
<evidence type="ECO:0000313" key="9">
    <source>
        <dbReference type="EMBL" id="HEW45485.1"/>
    </source>
</evidence>
<organism evidence="9">
    <name type="scientific">Hydrogenobacter sp</name>
    <dbReference type="NCBI Taxonomy" id="2152829"/>
    <lineage>
        <taxon>Bacteria</taxon>
        <taxon>Pseudomonadati</taxon>
        <taxon>Aquificota</taxon>
        <taxon>Aquificia</taxon>
        <taxon>Aquificales</taxon>
        <taxon>Aquificaceae</taxon>
        <taxon>Hydrogenobacter</taxon>
    </lineage>
</organism>
<keyword evidence="6" id="KW-0653">Protein transport</keyword>
<keyword evidence="3 7" id="KW-0812">Transmembrane</keyword>
<dbReference type="EMBL" id="DSFP01000027">
    <property type="protein sequence ID" value="HEW45485.1"/>
    <property type="molecule type" value="Genomic_DNA"/>
</dbReference>
<evidence type="ECO:0000256" key="3">
    <source>
        <dbReference type="ARBA" id="ARBA00022692"/>
    </source>
</evidence>
<sequence>MLLDLIHKGVFGLMLLIFTFGNYLVAMNFFQLKRRPNSPADKRLEHAESIRRRLWFLDFAATVSPIVGLLGTVLALIIAFQQLAAKGVSGAGEISAAIGTALWATALGIAMSLWFYFFFKFFHSKVSSIKEEVKLELLRSLLEEGNE</sequence>
<keyword evidence="5 7" id="KW-0472">Membrane</keyword>
<evidence type="ECO:0000259" key="8">
    <source>
        <dbReference type="Pfam" id="PF01618"/>
    </source>
</evidence>
<comment type="caution">
    <text evidence="9">The sequence shown here is derived from an EMBL/GenBank/DDBJ whole genome shotgun (WGS) entry which is preliminary data.</text>
</comment>
<reference evidence="9" key="1">
    <citation type="journal article" date="2020" name="mSystems">
        <title>Genome- and Community-Level Interaction Insights into Carbon Utilization and Element Cycling Functions of Hydrothermarchaeota in Hydrothermal Sediment.</title>
        <authorList>
            <person name="Zhou Z."/>
            <person name="Liu Y."/>
            <person name="Xu W."/>
            <person name="Pan J."/>
            <person name="Luo Z.H."/>
            <person name="Li M."/>
        </authorList>
    </citation>
    <scope>NUCLEOTIDE SEQUENCE [LARGE SCALE GENOMIC DNA]</scope>
    <source>
        <strain evidence="9">SpSt-132</strain>
    </source>
</reference>
<protein>
    <submittedName>
        <fullName evidence="9">MotA/TolQ/ExbB proton channel family protein</fullName>
    </submittedName>
</protein>
<keyword evidence="2" id="KW-1003">Cell membrane</keyword>
<accession>A0A7C2ZJP3</accession>
<evidence type="ECO:0000256" key="1">
    <source>
        <dbReference type="ARBA" id="ARBA00004651"/>
    </source>
</evidence>
<evidence type="ECO:0000256" key="5">
    <source>
        <dbReference type="ARBA" id="ARBA00023136"/>
    </source>
</evidence>
<feature type="domain" description="MotA/TolQ/ExbB proton channel" evidence="8">
    <location>
        <begin position="47"/>
        <end position="132"/>
    </location>
</feature>
<comment type="subcellular location">
    <subcellularLocation>
        <location evidence="1">Cell membrane</location>
        <topology evidence="1">Multi-pass membrane protein</topology>
    </subcellularLocation>
    <subcellularLocation>
        <location evidence="6">Membrane</location>
        <topology evidence="6">Multi-pass membrane protein</topology>
    </subcellularLocation>
</comment>
<feature type="transmembrane region" description="Helical" evidence="7">
    <location>
        <begin position="53"/>
        <end position="80"/>
    </location>
</feature>
<dbReference type="InterPro" id="IPR050790">
    <property type="entry name" value="ExbB/TolQ_transport"/>
</dbReference>